<dbReference type="InterPro" id="IPR058510">
    <property type="entry name" value="DUF8197"/>
</dbReference>
<dbReference type="Pfam" id="PF26620">
    <property type="entry name" value="DUF8197"/>
    <property type="match status" value="1"/>
</dbReference>
<sequence>MSTKIRVEKIPSEDMDDWEDDLLEEEEFIKHKKRNSFNGKRRKDIEDVLEERRLKKQISYSFEDIPEYRV</sequence>
<accession>A0A5P1RAR5</accession>
<name>A0A5P1RAR5_9GAMM</name>
<dbReference type="EMBL" id="CP043869">
    <property type="protein sequence ID" value="QEQ96371.1"/>
    <property type="molecule type" value="Genomic_DNA"/>
</dbReference>
<gene>
    <name evidence="1" type="ORF">F0U83_06435</name>
</gene>
<evidence type="ECO:0000313" key="2">
    <source>
        <dbReference type="Proteomes" id="UP000324760"/>
    </source>
</evidence>
<evidence type="ECO:0000313" key="1">
    <source>
        <dbReference type="EMBL" id="QEQ96371.1"/>
    </source>
</evidence>
<keyword evidence="2" id="KW-1185">Reference proteome</keyword>
<dbReference type="InterPro" id="IPR058059">
    <property type="entry name" value="PA3496-like"/>
</dbReference>
<protein>
    <submittedName>
        <fullName evidence="1">Uncharacterized protein</fullName>
    </submittedName>
</protein>
<dbReference type="Proteomes" id="UP000324760">
    <property type="component" value="Chromosome"/>
</dbReference>
<organism evidence="1 2">
    <name type="scientific">Neptunomonas concharum</name>
    <dbReference type="NCBI Taxonomy" id="1031538"/>
    <lineage>
        <taxon>Bacteria</taxon>
        <taxon>Pseudomonadati</taxon>
        <taxon>Pseudomonadota</taxon>
        <taxon>Gammaproteobacteria</taxon>
        <taxon>Oceanospirillales</taxon>
        <taxon>Oceanospirillaceae</taxon>
        <taxon>Neptunomonas</taxon>
    </lineage>
</organism>
<dbReference type="NCBIfam" id="NF046101">
    <property type="entry name" value="PA3496_fam"/>
    <property type="match status" value="1"/>
</dbReference>
<proteinExistence type="predicted"/>
<reference evidence="1 2" key="1">
    <citation type="journal article" date="2019" name="Biochem. Eng. J.">
        <title>Metabolic engineering of the marine bacteria Neptunomonas concharum for the production of acetoin and meso-2,3-butanediol from acetate.</title>
        <authorList>
            <person name="Li W."/>
            <person name="Pu N."/>
            <person name="Liu C.-X."/>
            <person name="Yuan Q.-P."/>
            <person name="Li Z.-J."/>
        </authorList>
    </citation>
    <scope>NUCLEOTIDE SEQUENCE [LARGE SCALE GENOMIC DNA]</scope>
    <source>
        <strain evidence="1 2">JCM17730</strain>
    </source>
</reference>
<dbReference type="RefSeq" id="WP_138988506.1">
    <property type="nucleotide sequence ID" value="NZ_CP043869.1"/>
</dbReference>
<dbReference type="OrthoDB" id="6120740at2"/>
<dbReference type="AlphaFoldDB" id="A0A5P1RAR5"/>
<dbReference type="KEGG" id="ncu:F0U83_06435"/>